<dbReference type="Proteomes" id="UP001151760">
    <property type="component" value="Unassembled WGS sequence"/>
</dbReference>
<dbReference type="EMBL" id="BQNB010019404">
    <property type="protein sequence ID" value="GJT84942.1"/>
    <property type="molecule type" value="Genomic_DNA"/>
</dbReference>
<protein>
    <submittedName>
        <fullName evidence="1">Uncharacterized protein</fullName>
    </submittedName>
</protein>
<gene>
    <name evidence="1" type="ORF">Tco_1066659</name>
</gene>
<keyword evidence="2" id="KW-1185">Reference proteome</keyword>
<reference evidence="1" key="2">
    <citation type="submission" date="2022-01" db="EMBL/GenBank/DDBJ databases">
        <authorList>
            <person name="Yamashiro T."/>
            <person name="Shiraishi A."/>
            <person name="Satake H."/>
            <person name="Nakayama K."/>
        </authorList>
    </citation>
    <scope>NUCLEOTIDE SEQUENCE</scope>
</reference>
<organism evidence="1 2">
    <name type="scientific">Tanacetum coccineum</name>
    <dbReference type="NCBI Taxonomy" id="301880"/>
    <lineage>
        <taxon>Eukaryota</taxon>
        <taxon>Viridiplantae</taxon>
        <taxon>Streptophyta</taxon>
        <taxon>Embryophyta</taxon>
        <taxon>Tracheophyta</taxon>
        <taxon>Spermatophyta</taxon>
        <taxon>Magnoliopsida</taxon>
        <taxon>eudicotyledons</taxon>
        <taxon>Gunneridae</taxon>
        <taxon>Pentapetalae</taxon>
        <taxon>asterids</taxon>
        <taxon>campanulids</taxon>
        <taxon>Asterales</taxon>
        <taxon>Asteraceae</taxon>
        <taxon>Asteroideae</taxon>
        <taxon>Anthemideae</taxon>
        <taxon>Anthemidinae</taxon>
        <taxon>Tanacetum</taxon>
    </lineage>
</organism>
<proteinExistence type="predicted"/>
<accession>A0ABQ5HCE5</accession>
<name>A0ABQ5HCE5_9ASTR</name>
<comment type="caution">
    <text evidence="1">The sequence shown here is derived from an EMBL/GenBank/DDBJ whole genome shotgun (WGS) entry which is preliminary data.</text>
</comment>
<evidence type="ECO:0000313" key="2">
    <source>
        <dbReference type="Proteomes" id="UP001151760"/>
    </source>
</evidence>
<sequence length="73" mass="8610">MVEPEKPMKKKDQISFDEEDAKRLQAEFNEEARLVREKDGANVALTEEWDDIQAKIDVDYELAQRLQAEEQEE</sequence>
<evidence type="ECO:0000313" key="1">
    <source>
        <dbReference type="EMBL" id="GJT84942.1"/>
    </source>
</evidence>
<reference evidence="1" key="1">
    <citation type="journal article" date="2022" name="Int. J. Mol. Sci.">
        <title>Draft Genome of Tanacetum Coccineum: Genomic Comparison of Closely Related Tanacetum-Family Plants.</title>
        <authorList>
            <person name="Yamashiro T."/>
            <person name="Shiraishi A."/>
            <person name="Nakayama K."/>
            <person name="Satake H."/>
        </authorList>
    </citation>
    <scope>NUCLEOTIDE SEQUENCE</scope>
</reference>